<keyword evidence="6 11" id="KW-0010">Activator</keyword>
<evidence type="ECO:0000256" key="9">
    <source>
        <dbReference type="ARBA" id="ARBA00025661"/>
    </source>
</evidence>
<feature type="domain" description="Mediator complex subunit Med13 C-terminal" evidence="13">
    <location>
        <begin position="1193"/>
        <end position="1507"/>
    </location>
</feature>
<feature type="compositionally biased region" description="Polar residues" evidence="12">
    <location>
        <begin position="1380"/>
        <end position="1393"/>
    </location>
</feature>
<keyword evidence="8 11" id="KW-0539">Nucleus</keyword>
<evidence type="ECO:0000256" key="7">
    <source>
        <dbReference type="ARBA" id="ARBA00023163"/>
    </source>
</evidence>
<evidence type="ECO:0000256" key="3">
    <source>
        <dbReference type="ARBA" id="ARBA00019618"/>
    </source>
</evidence>
<evidence type="ECO:0000256" key="8">
    <source>
        <dbReference type="ARBA" id="ARBA00023242"/>
    </source>
</evidence>
<dbReference type="InterPro" id="IPR021643">
    <property type="entry name" value="Mediator_Med13_N"/>
</dbReference>
<feature type="region of interest" description="Disordered" evidence="12">
    <location>
        <begin position="624"/>
        <end position="656"/>
    </location>
</feature>
<name>J3NHZ4_GAET3</name>
<sequence>MDPGDYDTNSLLINDVASISFRVYEPVLSSSIYTFAASDVERALRREGHLVYADSVRRVLWCFFLVGKDASQVAPSDLAQTLEICGYKLNKVTDGTFDPISLLKTRPSTTNAMNTPSSSSSTGSALDQPARSTQPAQSGSSPVWPSGPTDYETKHDPRGSSSVPAKEVYEYFVSAVLSSLSAAFCAKIGAIALNSRSLLLPRAASPLDDGTVGPNQPRAILATFRVYLTTTGSLVIGLALSVMNGIMSCAERMATNPIPARIPVLVAPLGAYGTLQSSFDPTSGFDQHSVQSPDTQITRPRPDTDERMARWRRDCIKILEMRGVSPSVLSGTSWVSIQSLRKRASEHKVDGKRTPGGATAGTSTVFWPSVLCFHRTSRSDRPSSLSSEALGVAEVAAMDPLTNARAWLMGAEERDGLLLRRQKEREALASRVTADGDARAQPSNGYSPLKLRRQSNSNAVPLPGTMYPTPPDGVQNPAAATSYLDGTVSSPANAPGVALIASAADVDVVMTQADAGPAGGFGDGWEGGDVKRADPEFLGDMGADIFGDNDITDADFSFFDEQPGGGDMDFSGLSSMGVAMEAPSNTSLSFGTYPQKPVEPVALPQVIPLPPVFAKPELKHARSSLVDESRFGNDDTRLRRQPSGGVKRQPSPFDPDTVFKRVRASLESTSALSNRNLHPSRRGSVFEKVDFDPYLALNNKKYQENGRFGCRWDVKKENRANDAASPPTTDYLRRHGNRRNKLKELPSSNVGALLAKITGDLETSSLQPSPDKMDDPPSDADDVSLVSDQDDTSYTSEEPTSPTRSVATRRRPEDDAISLATSLRELDTAGASSPQVSVDLSRFANNEPPELPLARWFAEPEPTGLSGSYGDDDYIMIAQILTEQAALGMLKLAAAPHADSEFSNPRETRRKISTCARYSLRVLRSVLPPSLSGALECRFKPLLDVQDIPLVGPPSRLPPRPTGAPEQTRPNLFQIPPPQFELRRHETRLSLLPSCTDFWESLGLGPSQGPKDVLAVCVFPEWEGLLDHVDNFLNRTRTVYDSLKLGSFERLPTVGGLSDGLVPYEVGGSSPIESPSSVVARPGSVVADRMSKLSQALAATAASEKNFVVYYVYTPSNPTSIVDCCAAFQRLFELYKKLLSDKRAQSNNELVMQLLPLDMVASASSLAIPAPSEYVRLCLETYDRCTLFDGTMPAPAIILEQPLPRHIEFKLTSASSTNVLYENSCIHIAYAQSVDERWMTVAWTDNRGIKQMTASYCLGRRDRPLSTPFAKVAQEIWDTTEELISAWRVHWQLIVTKCGPMDQQEVDTWVALQQGETKVPSISLTLLTVDTDPSLLLVPPPARIALTTTNTLYTTPASTPQASVMSPEQVNGPATPLGTGPTSGPANPTTPGTEPSAVDPDIDTTLVDMTDATWGAILSHRLNNAASLTDLTPALVSGYLVKRGGTRLEDPPVAMELNVIYTEGNPRMYEALLREMLSYFRGLGSLARARGVVDRDVDIRPWHIAAAEKGIHALHQLL</sequence>
<dbReference type="GO" id="GO:0045944">
    <property type="term" value="P:positive regulation of transcription by RNA polymerase II"/>
    <property type="evidence" value="ECO:0007669"/>
    <property type="project" value="TreeGrafter"/>
</dbReference>
<feature type="compositionally biased region" description="Low complexity" evidence="12">
    <location>
        <begin position="783"/>
        <end position="805"/>
    </location>
</feature>
<evidence type="ECO:0000313" key="16">
    <source>
        <dbReference type="EMBL" id="EJT80887.1"/>
    </source>
</evidence>
<comment type="subunit">
    <text evidence="11">Component of the SRB8-11 complex, which itself associates with the Mediator complex.</text>
</comment>
<feature type="region of interest" description="Disordered" evidence="12">
    <location>
        <begin position="430"/>
        <end position="479"/>
    </location>
</feature>
<dbReference type="Pfam" id="PF06333">
    <property type="entry name" value="Med13_C"/>
    <property type="match status" value="1"/>
</dbReference>
<reference evidence="16" key="3">
    <citation type="submission" date="2010-09" db="EMBL/GenBank/DDBJ databases">
        <title>Annotation of Gaeumannomyces graminis var. tritici R3-111a-1.</title>
        <authorList>
            <consortium name="The Broad Institute Genome Sequencing Platform"/>
            <person name="Ma L.-J."/>
            <person name="Dead R."/>
            <person name="Young S.K."/>
            <person name="Zeng Q."/>
            <person name="Gargeya S."/>
            <person name="Fitzgerald M."/>
            <person name="Haas B."/>
            <person name="Abouelleil A."/>
            <person name="Alvarado L."/>
            <person name="Arachchi H.M."/>
            <person name="Berlin A."/>
            <person name="Brown A."/>
            <person name="Chapman S.B."/>
            <person name="Chen Z."/>
            <person name="Dunbar C."/>
            <person name="Freedman E."/>
            <person name="Gearin G."/>
            <person name="Gellesch M."/>
            <person name="Goldberg J."/>
            <person name="Griggs A."/>
            <person name="Gujja S."/>
            <person name="Heiman D."/>
            <person name="Howarth C."/>
            <person name="Larson L."/>
            <person name="Lui A."/>
            <person name="MacDonald P.J.P."/>
            <person name="Mehta T."/>
            <person name="Montmayeur A."/>
            <person name="Murphy C."/>
            <person name="Neiman D."/>
            <person name="Pearson M."/>
            <person name="Priest M."/>
            <person name="Roberts A."/>
            <person name="Saif S."/>
            <person name="Shea T."/>
            <person name="Shenoy N."/>
            <person name="Sisk P."/>
            <person name="Stolte C."/>
            <person name="Sykes S."/>
            <person name="Yandava C."/>
            <person name="Wortman J."/>
            <person name="Nusbaum C."/>
            <person name="Birren B."/>
        </authorList>
    </citation>
    <scope>NUCLEOTIDE SEQUENCE</scope>
    <source>
        <strain evidence="16">R3-111a-1</strain>
    </source>
</reference>
<keyword evidence="5 11" id="KW-0805">Transcription regulation</keyword>
<evidence type="ECO:0000259" key="14">
    <source>
        <dbReference type="Pfam" id="PF11597"/>
    </source>
</evidence>
<dbReference type="GO" id="GO:0016592">
    <property type="term" value="C:mediator complex"/>
    <property type="evidence" value="ECO:0007669"/>
    <property type="project" value="InterPro"/>
</dbReference>
<evidence type="ECO:0000256" key="10">
    <source>
        <dbReference type="ARBA" id="ARBA00032008"/>
    </source>
</evidence>
<evidence type="ECO:0000256" key="6">
    <source>
        <dbReference type="ARBA" id="ARBA00023159"/>
    </source>
</evidence>
<dbReference type="InterPro" id="IPR051139">
    <property type="entry name" value="Mediator_complx_sub13"/>
</dbReference>
<dbReference type="HOGENOM" id="CLU_002210_0_0_1"/>
<evidence type="ECO:0000256" key="1">
    <source>
        <dbReference type="ARBA" id="ARBA00004123"/>
    </source>
</evidence>
<organism evidence="16">
    <name type="scientific">Gaeumannomyces tritici (strain R3-111a-1)</name>
    <name type="common">Wheat and barley take-all root rot fungus</name>
    <name type="synonym">Gaeumannomyces graminis var. tritici</name>
    <dbReference type="NCBI Taxonomy" id="644352"/>
    <lineage>
        <taxon>Eukaryota</taxon>
        <taxon>Fungi</taxon>
        <taxon>Dikarya</taxon>
        <taxon>Ascomycota</taxon>
        <taxon>Pezizomycotina</taxon>
        <taxon>Sordariomycetes</taxon>
        <taxon>Sordariomycetidae</taxon>
        <taxon>Magnaporthales</taxon>
        <taxon>Magnaporthaceae</taxon>
        <taxon>Gaeumannomyces</taxon>
    </lineage>
</organism>
<reference evidence="17" key="5">
    <citation type="submission" date="2018-04" db="UniProtKB">
        <authorList>
            <consortium name="EnsemblFungi"/>
        </authorList>
    </citation>
    <scope>IDENTIFICATION</scope>
    <source>
        <strain evidence="17">R3-111a-1</strain>
    </source>
</reference>
<dbReference type="GO" id="GO:0003713">
    <property type="term" value="F:transcription coactivator activity"/>
    <property type="evidence" value="ECO:0007669"/>
    <property type="project" value="TreeGrafter"/>
</dbReference>
<feature type="domain" description="Mediator complex subunit Med13 N-terminal" evidence="14">
    <location>
        <begin position="4"/>
        <end position="376"/>
    </location>
</feature>
<dbReference type="PANTHER" id="PTHR48249:SF3">
    <property type="entry name" value="MEDIATOR OF RNA POLYMERASE II TRANSCRIPTION SUBUNIT 13"/>
    <property type="match status" value="1"/>
</dbReference>
<dbReference type="OrthoDB" id="103819at2759"/>
<feature type="region of interest" description="Disordered" evidence="12">
    <location>
        <begin position="1357"/>
        <end position="1399"/>
    </location>
</feature>
<evidence type="ECO:0000313" key="18">
    <source>
        <dbReference type="Proteomes" id="UP000006039"/>
    </source>
</evidence>
<feature type="compositionally biased region" description="Low complexity" evidence="12">
    <location>
        <begin position="107"/>
        <end position="125"/>
    </location>
</feature>
<comment type="function">
    <text evidence="9 11">Component of the SRB8-11 complex. The SRB8-11 complex is a regulatory module of the Mediator complex which is itself involved in regulation of basal and activated RNA polymerase II-dependent transcription. The SRB8-11 complex may be involved in the transcriptional repression of a subset of genes regulated by Mediator. It may inhibit the association of the Mediator complex with RNA polymerase II to form the holoenzyme complex.</text>
</comment>
<feature type="region of interest" description="Disordered" evidence="12">
    <location>
        <begin position="106"/>
        <end position="162"/>
    </location>
</feature>
<dbReference type="VEuPathDB" id="FungiDB:GGTG_00880"/>
<dbReference type="InterPro" id="IPR009401">
    <property type="entry name" value="Med13_C"/>
</dbReference>
<dbReference type="eggNOG" id="ENOG502QQJC">
    <property type="taxonomic scope" value="Eukaryota"/>
</dbReference>
<accession>J3NHZ4</accession>
<dbReference type="RefSeq" id="XP_009216896.1">
    <property type="nucleotide sequence ID" value="XM_009218632.1"/>
</dbReference>
<feature type="compositionally biased region" description="Basic and acidic residues" evidence="12">
    <location>
        <begin position="624"/>
        <end position="638"/>
    </location>
</feature>
<dbReference type="Pfam" id="PF18296">
    <property type="entry name" value="MID_MedPIWI"/>
    <property type="match status" value="1"/>
</dbReference>
<proteinExistence type="inferred from homology"/>
<feature type="compositionally biased region" description="Polar residues" evidence="12">
    <location>
        <begin position="130"/>
        <end position="143"/>
    </location>
</feature>
<evidence type="ECO:0000256" key="11">
    <source>
        <dbReference type="RuleBase" id="RU364134"/>
    </source>
</evidence>
<evidence type="ECO:0000256" key="4">
    <source>
        <dbReference type="ARBA" id="ARBA00022491"/>
    </source>
</evidence>
<evidence type="ECO:0000256" key="5">
    <source>
        <dbReference type="ARBA" id="ARBA00023015"/>
    </source>
</evidence>
<evidence type="ECO:0000259" key="15">
    <source>
        <dbReference type="Pfam" id="PF18296"/>
    </source>
</evidence>
<dbReference type="GeneID" id="20341338"/>
<comment type="subcellular location">
    <subcellularLocation>
        <location evidence="1 11">Nucleus</location>
    </subcellularLocation>
</comment>
<evidence type="ECO:0000256" key="2">
    <source>
        <dbReference type="ARBA" id="ARBA00009354"/>
    </source>
</evidence>
<reference evidence="17" key="4">
    <citation type="journal article" date="2015" name="G3 (Bethesda)">
        <title>Genome sequences of three phytopathogenic species of the Magnaporthaceae family of fungi.</title>
        <authorList>
            <person name="Okagaki L.H."/>
            <person name="Nunes C.C."/>
            <person name="Sailsbery J."/>
            <person name="Clay B."/>
            <person name="Brown D."/>
            <person name="John T."/>
            <person name="Oh Y."/>
            <person name="Young N."/>
            <person name="Fitzgerald M."/>
            <person name="Haas B.J."/>
            <person name="Zeng Q."/>
            <person name="Young S."/>
            <person name="Adiconis X."/>
            <person name="Fan L."/>
            <person name="Levin J.Z."/>
            <person name="Mitchell T.K."/>
            <person name="Okubara P.A."/>
            <person name="Farman M.L."/>
            <person name="Kohn L.M."/>
            <person name="Birren B."/>
            <person name="Ma L.-J."/>
            <person name="Dean R.A."/>
        </authorList>
    </citation>
    <scope>NUCLEOTIDE SEQUENCE</scope>
    <source>
        <strain evidence="17">R3-111a-1</strain>
    </source>
</reference>
<evidence type="ECO:0000259" key="13">
    <source>
        <dbReference type="Pfam" id="PF06333"/>
    </source>
</evidence>
<protein>
    <recommendedName>
        <fullName evidence="3 11">Mediator of RNA polymerase II transcription subunit 13</fullName>
    </recommendedName>
    <alternativeName>
        <fullName evidence="10 11">Mediator complex subunit 13</fullName>
    </alternativeName>
</protein>
<feature type="domain" description="MID" evidence="15">
    <location>
        <begin position="1011"/>
        <end position="1185"/>
    </location>
</feature>
<reference evidence="18" key="1">
    <citation type="submission" date="2010-07" db="EMBL/GenBank/DDBJ databases">
        <title>The genome sequence of Gaeumannomyces graminis var. tritici strain R3-111a-1.</title>
        <authorList>
            <consortium name="The Broad Institute Genome Sequencing Platform"/>
            <person name="Ma L.-J."/>
            <person name="Dead R."/>
            <person name="Young S."/>
            <person name="Zeng Q."/>
            <person name="Koehrsen M."/>
            <person name="Alvarado L."/>
            <person name="Berlin A."/>
            <person name="Chapman S.B."/>
            <person name="Chen Z."/>
            <person name="Freedman E."/>
            <person name="Gellesch M."/>
            <person name="Goldberg J."/>
            <person name="Griggs A."/>
            <person name="Gujja S."/>
            <person name="Heilman E.R."/>
            <person name="Heiman D."/>
            <person name="Hepburn T."/>
            <person name="Howarth C."/>
            <person name="Jen D."/>
            <person name="Larson L."/>
            <person name="Mehta T."/>
            <person name="Neiman D."/>
            <person name="Pearson M."/>
            <person name="Roberts A."/>
            <person name="Saif S."/>
            <person name="Shea T."/>
            <person name="Shenoy N."/>
            <person name="Sisk P."/>
            <person name="Stolte C."/>
            <person name="Sykes S."/>
            <person name="Walk T."/>
            <person name="White J."/>
            <person name="Yandava C."/>
            <person name="Haas B."/>
            <person name="Nusbaum C."/>
            <person name="Birren B."/>
        </authorList>
    </citation>
    <scope>NUCLEOTIDE SEQUENCE [LARGE SCALE GENOMIC DNA]</scope>
    <source>
        <strain evidence="18">R3-111a-1</strain>
    </source>
</reference>
<dbReference type="EMBL" id="GL385395">
    <property type="protein sequence ID" value="EJT80887.1"/>
    <property type="molecule type" value="Genomic_DNA"/>
</dbReference>
<evidence type="ECO:0000256" key="12">
    <source>
        <dbReference type="SAM" id="MobiDB-lite"/>
    </source>
</evidence>
<comment type="similarity">
    <text evidence="2 11">Belongs to the Mediator complex subunit 13 family.</text>
</comment>
<feature type="compositionally biased region" description="Polar residues" evidence="12">
    <location>
        <begin position="1360"/>
        <end position="1369"/>
    </location>
</feature>
<gene>
    <name evidence="17" type="primary">20341338</name>
    <name evidence="16" type="ORF">GGTG_00880</name>
</gene>
<dbReference type="Proteomes" id="UP000006039">
    <property type="component" value="Unassembled WGS sequence"/>
</dbReference>
<feature type="compositionally biased region" description="Polar residues" evidence="12">
    <location>
        <begin position="283"/>
        <end position="298"/>
    </location>
</feature>
<feature type="region of interest" description="Disordered" evidence="12">
    <location>
        <begin position="762"/>
        <end position="813"/>
    </location>
</feature>
<feature type="region of interest" description="Disordered" evidence="12">
    <location>
        <begin position="953"/>
        <end position="972"/>
    </location>
</feature>
<dbReference type="STRING" id="644352.J3NHZ4"/>
<dbReference type="PANTHER" id="PTHR48249">
    <property type="entry name" value="MEDIATOR OF RNA POLYMERASE II TRANSCRIPTION SUBUNIT 13"/>
    <property type="match status" value="1"/>
</dbReference>
<dbReference type="EnsemblFungi" id="EJT80887">
    <property type="protein sequence ID" value="EJT80887"/>
    <property type="gene ID" value="GGTG_00880"/>
</dbReference>
<keyword evidence="7 11" id="KW-0804">Transcription</keyword>
<keyword evidence="18" id="KW-1185">Reference proteome</keyword>
<keyword evidence="4 11" id="KW-0678">Repressor</keyword>
<evidence type="ECO:0000313" key="17">
    <source>
        <dbReference type="EnsemblFungi" id="EJT80887"/>
    </source>
</evidence>
<dbReference type="InterPro" id="IPR041285">
    <property type="entry name" value="MID_MedPIWI"/>
</dbReference>
<feature type="region of interest" description="Disordered" evidence="12">
    <location>
        <begin position="719"/>
        <end position="747"/>
    </location>
</feature>
<feature type="compositionally biased region" description="Pro residues" evidence="12">
    <location>
        <begin position="953"/>
        <end position="962"/>
    </location>
</feature>
<feature type="region of interest" description="Disordered" evidence="12">
    <location>
        <begin position="283"/>
        <end position="306"/>
    </location>
</feature>
<dbReference type="Pfam" id="PF11597">
    <property type="entry name" value="Med13_N"/>
    <property type="match status" value="1"/>
</dbReference>
<reference evidence="16" key="2">
    <citation type="submission" date="2010-07" db="EMBL/GenBank/DDBJ databases">
        <authorList>
            <consortium name="The Broad Institute Genome Sequencing Platform"/>
            <consortium name="Broad Institute Genome Sequencing Center for Infectious Disease"/>
            <person name="Ma L.-J."/>
            <person name="Dead R."/>
            <person name="Young S."/>
            <person name="Zeng Q."/>
            <person name="Koehrsen M."/>
            <person name="Alvarado L."/>
            <person name="Berlin A."/>
            <person name="Chapman S.B."/>
            <person name="Chen Z."/>
            <person name="Freedman E."/>
            <person name="Gellesch M."/>
            <person name="Goldberg J."/>
            <person name="Griggs A."/>
            <person name="Gujja S."/>
            <person name="Heilman E.R."/>
            <person name="Heiman D."/>
            <person name="Hepburn T."/>
            <person name="Howarth C."/>
            <person name="Jen D."/>
            <person name="Larson L."/>
            <person name="Mehta T."/>
            <person name="Neiman D."/>
            <person name="Pearson M."/>
            <person name="Roberts A."/>
            <person name="Saif S."/>
            <person name="Shea T."/>
            <person name="Shenoy N."/>
            <person name="Sisk P."/>
            <person name="Stolte C."/>
            <person name="Sykes S."/>
            <person name="Walk T."/>
            <person name="White J."/>
            <person name="Yandava C."/>
            <person name="Haas B."/>
            <person name="Nusbaum C."/>
            <person name="Birren B."/>
        </authorList>
    </citation>
    <scope>NUCLEOTIDE SEQUENCE</scope>
    <source>
        <strain evidence="16">R3-111a-1</strain>
    </source>
</reference>